<protein>
    <submittedName>
        <fullName evidence="1">Uncharacterized protein</fullName>
    </submittedName>
</protein>
<dbReference type="KEGG" id="svt:SVTN_33485"/>
<dbReference type="EMBL" id="CP010407">
    <property type="protein sequence ID" value="AJF68526.1"/>
    <property type="molecule type" value="Genomic_DNA"/>
</dbReference>
<dbReference type="AlphaFoldDB" id="A0A0B5I7G1"/>
<gene>
    <name evidence="1" type="ORF">SVTN_33485</name>
</gene>
<dbReference type="RefSeq" id="WP_041132450.1">
    <property type="nucleotide sequence ID" value="NZ_CP010407.1"/>
</dbReference>
<sequence>MAIYDDHLIDPRLEEISLRVSRQHLRYCFEKGIVPHIEDSTRVMQAAYDAMTRSGNPLDAPGERLYLLSFEGLQSYVKVGRVEKRIFPDRLKEYEHEAELNMVVIFDGWVSKAWPSTRLWETRARDAIAAVPGVQRIHKEYFSGITFEDALAIVQSERTA</sequence>
<dbReference type="Proteomes" id="UP000031774">
    <property type="component" value="Chromosome"/>
</dbReference>
<keyword evidence="2" id="KW-1185">Reference proteome</keyword>
<name>A0A0B5I7G1_9ACTN</name>
<proteinExistence type="predicted"/>
<organism evidence="1 2">
    <name type="scientific">Streptomyces vietnamensis</name>
    <dbReference type="NCBI Taxonomy" id="362257"/>
    <lineage>
        <taxon>Bacteria</taxon>
        <taxon>Bacillati</taxon>
        <taxon>Actinomycetota</taxon>
        <taxon>Actinomycetes</taxon>
        <taxon>Kitasatosporales</taxon>
        <taxon>Streptomycetaceae</taxon>
        <taxon>Streptomyces</taxon>
    </lineage>
</organism>
<evidence type="ECO:0000313" key="2">
    <source>
        <dbReference type="Proteomes" id="UP000031774"/>
    </source>
</evidence>
<accession>A0A0B5I7G1</accession>
<evidence type="ECO:0000313" key="1">
    <source>
        <dbReference type="EMBL" id="AJF68526.1"/>
    </source>
</evidence>
<dbReference type="HOGENOM" id="CLU_1651244_0_0_11"/>
<reference evidence="1 2" key="1">
    <citation type="submission" date="2014-12" db="EMBL/GenBank/DDBJ databases">
        <title>Complete genome sequence of Streptomyces vietnamensis strain GIMV4.0001, a genetic manipulable producer of the benzoisochromanequinone antibiotic granaticin.</title>
        <authorList>
            <person name="Deng M.R."/>
            <person name="Guo J."/>
            <person name="Ma L.Y."/>
            <person name="Feng G.D."/>
            <person name="Mo C.Y."/>
            <person name="Zhu H.H."/>
        </authorList>
    </citation>
    <scope>NUCLEOTIDE SEQUENCE [LARGE SCALE GENOMIC DNA]</scope>
    <source>
        <strain evidence="2">GIMV4.0001</strain>
    </source>
</reference>